<dbReference type="Gene3D" id="1.10.287.70">
    <property type="match status" value="1"/>
</dbReference>
<feature type="transmembrane region" description="Helical" evidence="8">
    <location>
        <begin position="383"/>
        <end position="402"/>
    </location>
</feature>
<keyword evidence="6" id="KW-0675">Receptor</keyword>
<comment type="subcellular location">
    <subcellularLocation>
        <location evidence="1">Cell membrane</location>
        <topology evidence="1">Multi-pass membrane protein</topology>
    </subcellularLocation>
</comment>
<evidence type="ECO:0000313" key="10">
    <source>
        <dbReference type="Proteomes" id="UP001233999"/>
    </source>
</evidence>
<dbReference type="PANTHER" id="PTHR42643:SF24">
    <property type="entry name" value="IONOTROPIC RECEPTOR 60A"/>
    <property type="match status" value="1"/>
</dbReference>
<reference evidence="9" key="2">
    <citation type="submission" date="2023-05" db="EMBL/GenBank/DDBJ databases">
        <authorList>
            <person name="Fouks B."/>
        </authorList>
    </citation>
    <scope>NUCLEOTIDE SEQUENCE</scope>
    <source>
        <strain evidence="9">Stay&amp;Tobe</strain>
        <tissue evidence="9">Testes</tissue>
    </source>
</reference>
<keyword evidence="5 8" id="KW-0472">Membrane</keyword>
<organism evidence="9 10">
    <name type="scientific">Diploptera punctata</name>
    <name type="common">Pacific beetle cockroach</name>
    <dbReference type="NCBI Taxonomy" id="6984"/>
    <lineage>
        <taxon>Eukaryota</taxon>
        <taxon>Metazoa</taxon>
        <taxon>Ecdysozoa</taxon>
        <taxon>Arthropoda</taxon>
        <taxon>Hexapoda</taxon>
        <taxon>Insecta</taxon>
        <taxon>Pterygota</taxon>
        <taxon>Neoptera</taxon>
        <taxon>Polyneoptera</taxon>
        <taxon>Dictyoptera</taxon>
        <taxon>Blattodea</taxon>
        <taxon>Blaberoidea</taxon>
        <taxon>Blaberidae</taxon>
        <taxon>Diplopterinae</taxon>
        <taxon>Diploptera</taxon>
    </lineage>
</organism>
<comment type="caution">
    <text evidence="9">The sequence shown here is derived from an EMBL/GenBank/DDBJ whole genome shotgun (WGS) entry which is preliminary data.</text>
</comment>
<dbReference type="AlphaFoldDB" id="A0AAD7ZWH3"/>
<evidence type="ECO:0000256" key="3">
    <source>
        <dbReference type="ARBA" id="ARBA00022692"/>
    </source>
</evidence>
<feature type="transmembrane region" description="Helical" evidence="8">
    <location>
        <begin position="353"/>
        <end position="371"/>
    </location>
</feature>
<dbReference type="GO" id="GO:0005886">
    <property type="term" value="C:plasma membrane"/>
    <property type="evidence" value="ECO:0007669"/>
    <property type="project" value="UniProtKB-SubCell"/>
</dbReference>
<dbReference type="PANTHER" id="PTHR42643">
    <property type="entry name" value="IONOTROPIC RECEPTOR 20A-RELATED"/>
    <property type="match status" value="1"/>
</dbReference>
<keyword evidence="3 8" id="KW-0812">Transmembrane</keyword>
<dbReference type="EMBL" id="JASPKZ010005712">
    <property type="protein sequence ID" value="KAJ9588099.1"/>
    <property type="molecule type" value="Genomic_DNA"/>
</dbReference>
<feature type="transmembrane region" description="Helical" evidence="8">
    <location>
        <begin position="329"/>
        <end position="347"/>
    </location>
</feature>
<proteinExistence type="predicted"/>
<evidence type="ECO:0000256" key="6">
    <source>
        <dbReference type="ARBA" id="ARBA00023170"/>
    </source>
</evidence>
<name>A0AAD7ZWH3_DIPPU</name>
<reference evidence="9" key="1">
    <citation type="journal article" date="2023" name="IScience">
        <title>Live-bearing cockroach genome reveals convergent evolutionary mechanisms linked to viviparity in insects and beyond.</title>
        <authorList>
            <person name="Fouks B."/>
            <person name="Harrison M.C."/>
            <person name="Mikhailova A.A."/>
            <person name="Marchal E."/>
            <person name="English S."/>
            <person name="Carruthers M."/>
            <person name="Jennings E.C."/>
            <person name="Chiamaka E.L."/>
            <person name="Frigard R.A."/>
            <person name="Pippel M."/>
            <person name="Attardo G.M."/>
            <person name="Benoit J.B."/>
            <person name="Bornberg-Bauer E."/>
            <person name="Tobe S.S."/>
        </authorList>
    </citation>
    <scope>NUCLEOTIDE SEQUENCE</scope>
    <source>
        <strain evidence="9">Stay&amp;Tobe</strain>
    </source>
</reference>
<dbReference type="Proteomes" id="UP001233999">
    <property type="component" value="Unassembled WGS sequence"/>
</dbReference>
<keyword evidence="4 8" id="KW-1133">Transmembrane helix</keyword>
<evidence type="ECO:0000256" key="8">
    <source>
        <dbReference type="SAM" id="Phobius"/>
    </source>
</evidence>
<evidence type="ECO:0000256" key="5">
    <source>
        <dbReference type="ARBA" id="ARBA00023136"/>
    </source>
</evidence>
<evidence type="ECO:0000256" key="2">
    <source>
        <dbReference type="ARBA" id="ARBA00022475"/>
    </source>
</evidence>
<evidence type="ECO:0000256" key="7">
    <source>
        <dbReference type="ARBA" id="ARBA00023180"/>
    </source>
</evidence>
<evidence type="ECO:0000256" key="4">
    <source>
        <dbReference type="ARBA" id="ARBA00022989"/>
    </source>
</evidence>
<evidence type="ECO:0000256" key="1">
    <source>
        <dbReference type="ARBA" id="ARBA00004651"/>
    </source>
</evidence>
<keyword evidence="7" id="KW-0325">Glycoprotein</keyword>
<feature type="transmembrane region" description="Helical" evidence="8">
    <location>
        <begin position="572"/>
        <end position="592"/>
    </location>
</feature>
<accession>A0AAD7ZWH3</accession>
<sequence length="594" mass="69271">MLITTTYDNTQNVYHRQQITSRTKRSIRNVSTVCSSESNFFEDQNFEFNRTRFLQRLSNFYDTFQCVFQLEFNNNFYKDVESKILKNIHSVSSWTITVDDLKSSCRHESEKFDAFVFVIPGKRLEHINKNRIIMSNLSLQKAKIMIIILGTTSDISRVFIFLNKFSLRNSLVLYHDRNKYLKLLTWPSDECGNLKPSPIYSDCIRNKYISNQVRTKKVNKSIRKCVFHIRGVQNPPFSVNTISNTVIDGIELKLISIIAKKLDIEIKNSTNNGGTPRNIILLGYPLGNYGTDTIKYMSRYYTETYMWVVPRSASHPHWSNITNVFKLKTWLFILLSLIFISVSMKYVSTFNNIGILTYVFVSWGVFLNIAVGEISNKIPVKIIFITWVLISIALTTVFQAFMTSFLTDPGRMHQINTLNELEQTNLKLSLTHYTLYHSDMLFYANKPTILMFFNDCQMLEFCFRNSSVAALTTEERFLYMSQLYFRNVSTSLYHTFRADGVRFHRTLNMYARNRFVEAVNKQITVSLVEAGIVDKIVERYLDPSGWIRGQKMGRTSINEYVPLSMFHMTSPFMYLVYGYLLCIAVFILEFLISE</sequence>
<keyword evidence="10" id="KW-1185">Reference proteome</keyword>
<keyword evidence="2" id="KW-1003">Cell membrane</keyword>
<dbReference type="InterPro" id="IPR052192">
    <property type="entry name" value="Insect_Ionotropic_Sensory_Rcpt"/>
</dbReference>
<protein>
    <submittedName>
        <fullName evidence="9">Uncharacterized protein</fullName>
    </submittedName>
</protein>
<evidence type="ECO:0000313" key="9">
    <source>
        <dbReference type="EMBL" id="KAJ9588099.1"/>
    </source>
</evidence>
<gene>
    <name evidence="9" type="ORF">L9F63_018526</name>
</gene>